<feature type="non-terminal residue" evidence="3">
    <location>
        <position position="163"/>
    </location>
</feature>
<feature type="domain" description="DUF4789" evidence="2">
    <location>
        <begin position="59"/>
        <end position="136"/>
    </location>
</feature>
<evidence type="ECO:0000259" key="2">
    <source>
        <dbReference type="Pfam" id="PF16033"/>
    </source>
</evidence>
<evidence type="ECO:0000256" key="1">
    <source>
        <dbReference type="SAM" id="SignalP"/>
    </source>
</evidence>
<dbReference type="EMBL" id="LJIG01022446">
    <property type="protein sequence ID" value="KRT80567.1"/>
    <property type="molecule type" value="Genomic_DNA"/>
</dbReference>
<feature type="signal peptide" evidence="1">
    <location>
        <begin position="1"/>
        <end position="30"/>
    </location>
</feature>
<dbReference type="AlphaFoldDB" id="A0A0T6B159"/>
<evidence type="ECO:0000313" key="3">
    <source>
        <dbReference type="EMBL" id="KRT80567.1"/>
    </source>
</evidence>
<gene>
    <name evidence="3" type="ORF">AMK59_8093</name>
</gene>
<organism evidence="3 4">
    <name type="scientific">Oryctes borbonicus</name>
    <dbReference type="NCBI Taxonomy" id="1629725"/>
    <lineage>
        <taxon>Eukaryota</taxon>
        <taxon>Metazoa</taxon>
        <taxon>Ecdysozoa</taxon>
        <taxon>Arthropoda</taxon>
        <taxon>Hexapoda</taxon>
        <taxon>Insecta</taxon>
        <taxon>Pterygota</taxon>
        <taxon>Neoptera</taxon>
        <taxon>Endopterygota</taxon>
        <taxon>Coleoptera</taxon>
        <taxon>Polyphaga</taxon>
        <taxon>Scarabaeiformia</taxon>
        <taxon>Scarabaeidae</taxon>
        <taxon>Dynastinae</taxon>
        <taxon>Oryctes</taxon>
    </lineage>
</organism>
<sequence length="163" mass="18557">MFIRPANNLVRNMLKLFYLIIMLYILAVHGQDEITYPIPLSTEVPSSDKREPLYAPSICPENHLLYPGNLQTDWICDCAPGYVYYPEKDGCFAVYRQGPCKKGHFMILPEGEFRPKCEVNICGEDGMVIYNRICHALEKPGGPCERKNETDPIEILTVVKSTL</sequence>
<protein>
    <recommendedName>
        <fullName evidence="2">DUF4789 domain-containing protein</fullName>
    </recommendedName>
</protein>
<evidence type="ECO:0000313" key="4">
    <source>
        <dbReference type="Proteomes" id="UP000051574"/>
    </source>
</evidence>
<comment type="caution">
    <text evidence="3">The sequence shown here is derived from an EMBL/GenBank/DDBJ whole genome shotgun (WGS) entry which is preliminary data.</text>
</comment>
<feature type="chain" id="PRO_5006668274" description="DUF4789 domain-containing protein" evidence="1">
    <location>
        <begin position="31"/>
        <end position="163"/>
    </location>
</feature>
<name>A0A0T6B159_9SCAR</name>
<dbReference type="Proteomes" id="UP000051574">
    <property type="component" value="Unassembled WGS sequence"/>
</dbReference>
<proteinExistence type="predicted"/>
<dbReference type="PANTHER" id="PTHR21177:SF4">
    <property type="entry name" value="IP06524P"/>
    <property type="match status" value="1"/>
</dbReference>
<reference evidence="3 4" key="1">
    <citation type="submission" date="2015-09" db="EMBL/GenBank/DDBJ databases">
        <title>Draft genome of the scarab beetle Oryctes borbonicus.</title>
        <authorList>
            <person name="Meyer J.M."/>
            <person name="Markov G.V."/>
            <person name="Baskaran P."/>
            <person name="Herrmann M."/>
            <person name="Sommer R.J."/>
            <person name="Roedelsperger C."/>
        </authorList>
    </citation>
    <scope>NUCLEOTIDE SEQUENCE [LARGE SCALE GENOMIC DNA]</scope>
    <source>
        <strain evidence="3">OB123</strain>
        <tissue evidence="3">Whole animal</tissue>
    </source>
</reference>
<accession>A0A0T6B159</accession>
<dbReference type="Pfam" id="PF16033">
    <property type="entry name" value="DUF4789"/>
    <property type="match status" value="1"/>
</dbReference>
<keyword evidence="1" id="KW-0732">Signal</keyword>
<dbReference type="InterPro" id="IPR031993">
    <property type="entry name" value="DUF4789"/>
</dbReference>
<dbReference type="OrthoDB" id="6338576at2759"/>
<dbReference type="PANTHER" id="PTHR21177">
    <property type="entry name" value="IP06524P-RELATED"/>
    <property type="match status" value="1"/>
</dbReference>
<keyword evidence="4" id="KW-1185">Reference proteome</keyword>